<feature type="region of interest" description="Disordered" evidence="2">
    <location>
        <begin position="81"/>
        <end position="102"/>
    </location>
</feature>
<protein>
    <recommendedName>
        <fullName evidence="3">Flagellar motor switch protein FliN-like C-terminal domain-containing protein</fullName>
    </recommendedName>
</protein>
<evidence type="ECO:0000256" key="1">
    <source>
        <dbReference type="ARBA" id="ARBA00009226"/>
    </source>
</evidence>
<comment type="similarity">
    <text evidence="1">Belongs to the FliN/MopA/SpaO family.</text>
</comment>
<dbReference type="GO" id="GO:0009425">
    <property type="term" value="C:bacterial-type flagellum basal body"/>
    <property type="evidence" value="ECO:0007669"/>
    <property type="project" value="InterPro"/>
</dbReference>
<dbReference type="GO" id="GO:0003774">
    <property type="term" value="F:cytoskeletal motor activity"/>
    <property type="evidence" value="ECO:0007669"/>
    <property type="project" value="InterPro"/>
</dbReference>
<dbReference type="Pfam" id="PF01052">
    <property type="entry name" value="FliMN_C"/>
    <property type="match status" value="1"/>
</dbReference>
<evidence type="ECO:0000313" key="7">
    <source>
        <dbReference type="Proteomes" id="UP001172791"/>
    </source>
</evidence>
<comment type="caution">
    <text evidence="4">The sequence shown here is derived from an EMBL/GenBank/DDBJ whole genome shotgun (WGS) entry which is preliminary data.</text>
</comment>
<dbReference type="Proteomes" id="UP001172788">
    <property type="component" value="Unassembled WGS sequence"/>
</dbReference>
<sequence length="191" mass="19580">MRTCASRTSKLLSKDSVFVMSTHFPHDLSGQVPHPGAPADVTPSTAADQRMDALADDLPALGALSDLSNLSDLPDDLAGDWLGETGGGNAAPASRSADAAGTAPVPLAMRETLRRVPVKLTLEVGATRLTLGELAALRADDVLSLDRAAGAPLAVLVNGVPVGLAEVVVSGAQYGLKILTLDALELDRLAQ</sequence>
<dbReference type="Gene3D" id="2.30.330.10">
    <property type="entry name" value="SpoA-like"/>
    <property type="match status" value="1"/>
</dbReference>
<name>A0AAW7MMA7_9BURK</name>
<dbReference type="InterPro" id="IPR001172">
    <property type="entry name" value="FliN_T3SS_HrcQb"/>
</dbReference>
<gene>
    <name evidence="4" type="ORF">DBA34_11600</name>
    <name evidence="5" type="ORF">DBB29_20240</name>
</gene>
<evidence type="ECO:0000256" key="2">
    <source>
        <dbReference type="SAM" id="MobiDB-lite"/>
    </source>
</evidence>
<dbReference type="Proteomes" id="UP001172791">
    <property type="component" value="Unassembled WGS sequence"/>
</dbReference>
<dbReference type="EMBL" id="QAIC01000039">
    <property type="protein sequence ID" value="MDN4573899.1"/>
    <property type="molecule type" value="Genomic_DNA"/>
</dbReference>
<organism evidence="4 7">
    <name type="scientific">Pandoraea cepalis</name>
    <dbReference type="NCBI Taxonomy" id="2508294"/>
    <lineage>
        <taxon>Bacteria</taxon>
        <taxon>Pseudomonadati</taxon>
        <taxon>Pseudomonadota</taxon>
        <taxon>Betaproteobacteria</taxon>
        <taxon>Burkholderiales</taxon>
        <taxon>Burkholderiaceae</taxon>
        <taxon>Pandoraea</taxon>
    </lineage>
</organism>
<dbReference type="InterPro" id="IPR001543">
    <property type="entry name" value="FliN-like_C"/>
</dbReference>
<dbReference type="SUPFAM" id="SSF101801">
    <property type="entry name" value="Surface presentation of antigens (SPOA)"/>
    <property type="match status" value="1"/>
</dbReference>
<keyword evidence="6" id="KW-1185">Reference proteome</keyword>
<evidence type="ECO:0000313" key="6">
    <source>
        <dbReference type="Proteomes" id="UP001172788"/>
    </source>
</evidence>
<accession>A0AAW7MMA7</accession>
<dbReference type="GO" id="GO:0071978">
    <property type="term" value="P:bacterial-type flagellum-dependent swarming motility"/>
    <property type="evidence" value="ECO:0007669"/>
    <property type="project" value="TreeGrafter"/>
</dbReference>
<dbReference type="PANTHER" id="PTHR30034:SF6">
    <property type="entry name" value="YOP PROTEINS TRANSLOCATION PROTEIN Q"/>
    <property type="match status" value="1"/>
</dbReference>
<evidence type="ECO:0000313" key="5">
    <source>
        <dbReference type="EMBL" id="MDN4580435.1"/>
    </source>
</evidence>
<dbReference type="AlphaFoldDB" id="A0AAW7MMA7"/>
<evidence type="ECO:0000259" key="3">
    <source>
        <dbReference type="Pfam" id="PF01052"/>
    </source>
</evidence>
<feature type="domain" description="Flagellar motor switch protein FliN-like C-terminal" evidence="3">
    <location>
        <begin position="112"/>
        <end position="179"/>
    </location>
</feature>
<dbReference type="PANTHER" id="PTHR30034">
    <property type="entry name" value="FLAGELLAR MOTOR SWITCH PROTEIN FLIM"/>
    <property type="match status" value="1"/>
</dbReference>
<reference evidence="4" key="1">
    <citation type="submission" date="2018-04" db="EMBL/GenBank/DDBJ databases">
        <authorList>
            <person name="Jy Z."/>
        </authorList>
    </citation>
    <scope>NUCLEOTIDE SEQUENCE</scope>
    <source>
        <strain evidence="5">AS13</strain>
        <strain evidence="4">LA18</strain>
    </source>
</reference>
<dbReference type="PRINTS" id="PR00956">
    <property type="entry name" value="FLGMOTORFLIN"/>
</dbReference>
<dbReference type="EMBL" id="QAID01000044">
    <property type="protein sequence ID" value="MDN4580435.1"/>
    <property type="molecule type" value="Genomic_DNA"/>
</dbReference>
<dbReference type="GO" id="GO:0050918">
    <property type="term" value="P:positive chemotaxis"/>
    <property type="evidence" value="ECO:0007669"/>
    <property type="project" value="TreeGrafter"/>
</dbReference>
<evidence type="ECO:0000313" key="4">
    <source>
        <dbReference type="EMBL" id="MDN4573899.1"/>
    </source>
</evidence>
<proteinExistence type="inferred from homology"/>
<dbReference type="InterPro" id="IPR036429">
    <property type="entry name" value="SpoA-like_sf"/>
</dbReference>
<feature type="compositionally biased region" description="Low complexity" evidence="2">
    <location>
        <begin position="90"/>
        <end position="102"/>
    </location>
</feature>